<evidence type="ECO:0000313" key="2">
    <source>
        <dbReference type="Proteomes" id="UP000242818"/>
    </source>
</evidence>
<keyword evidence="2" id="KW-1185">Reference proteome</keyword>
<reference evidence="1 2" key="1">
    <citation type="submission" date="2016-08" db="EMBL/GenBank/DDBJ databases">
        <authorList>
            <person name="Seilhamer J.J."/>
        </authorList>
    </citation>
    <scope>NUCLEOTIDE SEQUENCE [LARGE SCALE GENOMIC DNA]</scope>
    <source>
        <strain evidence="1 2">A37T2</strain>
    </source>
</reference>
<dbReference type="Proteomes" id="UP000242818">
    <property type="component" value="Unassembled WGS sequence"/>
</dbReference>
<dbReference type="EMBL" id="FMAR01000030">
    <property type="protein sequence ID" value="SCC64370.1"/>
    <property type="molecule type" value="Genomic_DNA"/>
</dbReference>
<accession>A0A1C4G855</accession>
<protein>
    <submittedName>
        <fullName evidence="1">Uncharacterized protein</fullName>
    </submittedName>
</protein>
<proteinExistence type="predicted"/>
<name>A0A1C4G855_9BACT</name>
<organism evidence="1 2">
    <name type="scientific">Chitinophaga costaii</name>
    <dbReference type="NCBI Taxonomy" id="1335309"/>
    <lineage>
        <taxon>Bacteria</taxon>
        <taxon>Pseudomonadati</taxon>
        <taxon>Bacteroidota</taxon>
        <taxon>Chitinophagia</taxon>
        <taxon>Chitinophagales</taxon>
        <taxon>Chitinophagaceae</taxon>
        <taxon>Chitinophaga</taxon>
    </lineage>
</organism>
<dbReference type="AlphaFoldDB" id="A0A1C4G855"/>
<dbReference type="OrthoDB" id="1454299at2"/>
<dbReference type="PROSITE" id="PS51257">
    <property type="entry name" value="PROKAR_LIPOPROTEIN"/>
    <property type="match status" value="1"/>
</dbReference>
<gene>
    <name evidence="1" type="ORF">GA0116948_1307</name>
</gene>
<evidence type="ECO:0000313" key="1">
    <source>
        <dbReference type="EMBL" id="SCC64370.1"/>
    </source>
</evidence>
<dbReference type="RefSeq" id="WP_089715726.1">
    <property type="nucleotide sequence ID" value="NZ_FMAR01000030.1"/>
</dbReference>
<sequence length="134" mass="15406">MKKNFYILVCILLFSCKEQPKIPISNTLEIALGKRYSAYVNNLNKAFEKDSTALLYFFKIDYINDAAGYDHGYILYQLIKIYGDEKFANALQKTTAKGLQNVSQYVEVGIDANDRQKNEMKINYPISSNILKIK</sequence>